<proteinExistence type="predicted"/>
<reference evidence="2" key="1">
    <citation type="submission" date="2022-11" db="UniProtKB">
        <authorList>
            <consortium name="WormBaseParasite"/>
        </authorList>
    </citation>
    <scope>IDENTIFICATION</scope>
</reference>
<keyword evidence="1" id="KW-1185">Reference proteome</keyword>
<dbReference type="Proteomes" id="UP000887574">
    <property type="component" value="Unplaced"/>
</dbReference>
<sequence>MKFIASYESGSEAETEELVKPRKLKSYSAEFKLKWSSVQKKTPITQRRRNSGSIESESRIGFEEILKNRLDLYYLAAKNTKDELEVEYWVRQTLFMEEDFNKPVEQYYRNNQSKLDNLINSFENGGKGQQ</sequence>
<organism evidence="1 2">
    <name type="scientific">Ditylenchus dipsaci</name>
    <dbReference type="NCBI Taxonomy" id="166011"/>
    <lineage>
        <taxon>Eukaryota</taxon>
        <taxon>Metazoa</taxon>
        <taxon>Ecdysozoa</taxon>
        <taxon>Nematoda</taxon>
        <taxon>Chromadorea</taxon>
        <taxon>Rhabditida</taxon>
        <taxon>Tylenchina</taxon>
        <taxon>Tylenchomorpha</taxon>
        <taxon>Sphaerularioidea</taxon>
        <taxon>Anguinidae</taxon>
        <taxon>Anguininae</taxon>
        <taxon>Ditylenchus</taxon>
    </lineage>
</organism>
<evidence type="ECO:0000313" key="1">
    <source>
        <dbReference type="Proteomes" id="UP000887574"/>
    </source>
</evidence>
<name>A0A915DN99_9BILA</name>
<accession>A0A915DN99</accession>
<evidence type="ECO:0000313" key="2">
    <source>
        <dbReference type="WBParaSite" id="jg21166"/>
    </source>
</evidence>
<dbReference type="WBParaSite" id="jg21166">
    <property type="protein sequence ID" value="jg21166"/>
    <property type="gene ID" value="jg21166"/>
</dbReference>
<protein>
    <submittedName>
        <fullName evidence="2">Uncharacterized protein</fullName>
    </submittedName>
</protein>
<dbReference type="AlphaFoldDB" id="A0A915DN99"/>